<proteinExistence type="predicted"/>
<sequence length="112" mass="12589">MKNDILPAELYAEITALFSEGEEGQWEPHASVEELIGEQLDHNSLQEIPEEPAAVLGRLKQWMDEQLMHARYLAQQATPEAQAEYAEQMGRVYDAELIALLANAEACGQDNY</sequence>
<name>A0A239A2V6_9BACT</name>
<protein>
    <submittedName>
        <fullName evidence="1">Uncharacterized protein</fullName>
    </submittedName>
</protein>
<evidence type="ECO:0000313" key="2">
    <source>
        <dbReference type="Proteomes" id="UP000198310"/>
    </source>
</evidence>
<keyword evidence="2" id="KW-1185">Reference proteome</keyword>
<dbReference type="Proteomes" id="UP000198310">
    <property type="component" value="Unassembled WGS sequence"/>
</dbReference>
<evidence type="ECO:0000313" key="1">
    <source>
        <dbReference type="EMBL" id="SNR89967.1"/>
    </source>
</evidence>
<accession>A0A239A2V6</accession>
<dbReference type="RefSeq" id="WP_089333831.1">
    <property type="nucleotide sequence ID" value="NZ_FZNS01000010.1"/>
</dbReference>
<gene>
    <name evidence="1" type="ORF">SAMN06269173_110161</name>
</gene>
<organism evidence="1 2">
    <name type="scientific">Hymenobacter mucosus</name>
    <dbReference type="NCBI Taxonomy" id="1411120"/>
    <lineage>
        <taxon>Bacteria</taxon>
        <taxon>Pseudomonadati</taxon>
        <taxon>Bacteroidota</taxon>
        <taxon>Cytophagia</taxon>
        <taxon>Cytophagales</taxon>
        <taxon>Hymenobacteraceae</taxon>
        <taxon>Hymenobacter</taxon>
    </lineage>
</organism>
<dbReference type="AlphaFoldDB" id="A0A239A2V6"/>
<reference evidence="2" key="1">
    <citation type="submission" date="2017-06" db="EMBL/GenBank/DDBJ databases">
        <authorList>
            <person name="Varghese N."/>
            <person name="Submissions S."/>
        </authorList>
    </citation>
    <scope>NUCLEOTIDE SEQUENCE [LARGE SCALE GENOMIC DNA]</scope>
    <source>
        <strain evidence="2">DSM 28041</strain>
    </source>
</reference>
<dbReference type="EMBL" id="FZNS01000010">
    <property type="protein sequence ID" value="SNR89967.1"/>
    <property type="molecule type" value="Genomic_DNA"/>
</dbReference>